<accession>A0A0P6W7W6</accession>
<dbReference type="SUPFAM" id="SSF46785">
    <property type="entry name" value="Winged helix' DNA-binding domain"/>
    <property type="match status" value="1"/>
</dbReference>
<evidence type="ECO:0000313" key="6">
    <source>
        <dbReference type="EMBL" id="KPL54696.1"/>
    </source>
</evidence>
<feature type="domain" description="HTH lysR-type" evidence="5">
    <location>
        <begin position="5"/>
        <end position="62"/>
    </location>
</feature>
<dbReference type="FunFam" id="3.40.190.10:FF:000017">
    <property type="entry name" value="Glycine cleavage system transcriptional activator"/>
    <property type="match status" value="1"/>
</dbReference>
<evidence type="ECO:0000256" key="3">
    <source>
        <dbReference type="ARBA" id="ARBA00023125"/>
    </source>
</evidence>
<dbReference type="Proteomes" id="UP000048984">
    <property type="component" value="Unassembled WGS sequence"/>
</dbReference>
<dbReference type="Pfam" id="PF03466">
    <property type="entry name" value="LysR_substrate"/>
    <property type="match status" value="1"/>
</dbReference>
<evidence type="ECO:0000256" key="2">
    <source>
        <dbReference type="ARBA" id="ARBA00023015"/>
    </source>
</evidence>
<organism evidence="6 7">
    <name type="scientific">Prosthecodimorpha hirschii</name>
    <dbReference type="NCBI Taxonomy" id="665126"/>
    <lineage>
        <taxon>Bacteria</taxon>
        <taxon>Pseudomonadati</taxon>
        <taxon>Pseudomonadota</taxon>
        <taxon>Alphaproteobacteria</taxon>
        <taxon>Hyphomicrobiales</taxon>
        <taxon>Ancalomicrobiaceae</taxon>
        <taxon>Prosthecodimorpha</taxon>
    </lineage>
</organism>
<dbReference type="InterPro" id="IPR058163">
    <property type="entry name" value="LysR-type_TF_proteobact-type"/>
</dbReference>
<dbReference type="GO" id="GO:0003700">
    <property type="term" value="F:DNA-binding transcription factor activity"/>
    <property type="evidence" value="ECO:0007669"/>
    <property type="project" value="InterPro"/>
</dbReference>
<dbReference type="InterPro" id="IPR036388">
    <property type="entry name" value="WH-like_DNA-bd_sf"/>
</dbReference>
<name>A0A0P6W7W6_9HYPH</name>
<evidence type="ECO:0000259" key="5">
    <source>
        <dbReference type="PROSITE" id="PS50931"/>
    </source>
</evidence>
<dbReference type="InterPro" id="IPR036390">
    <property type="entry name" value="WH_DNA-bd_sf"/>
</dbReference>
<dbReference type="STRING" id="665126.ABB55_22740"/>
<dbReference type="Pfam" id="PF00126">
    <property type="entry name" value="HTH_1"/>
    <property type="match status" value="1"/>
</dbReference>
<dbReference type="InterPro" id="IPR005119">
    <property type="entry name" value="LysR_subst-bd"/>
</dbReference>
<evidence type="ECO:0000256" key="4">
    <source>
        <dbReference type="ARBA" id="ARBA00023163"/>
    </source>
</evidence>
<reference evidence="6 7" key="2">
    <citation type="submission" date="2015-10" db="EMBL/GenBank/DDBJ databases">
        <title>Draft Genome Sequence of Prosthecomicrobium hirschii ATCC 27832.</title>
        <authorList>
            <person name="Daniel J."/>
            <person name="Givan S.A."/>
            <person name="Brun Y.V."/>
            <person name="Brown P.J."/>
        </authorList>
    </citation>
    <scope>NUCLEOTIDE SEQUENCE [LARGE SCALE GENOMIC DNA]</scope>
    <source>
        <strain evidence="6 7">16</strain>
    </source>
</reference>
<dbReference type="GO" id="GO:0006351">
    <property type="term" value="P:DNA-templated transcription"/>
    <property type="evidence" value="ECO:0007669"/>
    <property type="project" value="TreeGrafter"/>
</dbReference>
<dbReference type="PROSITE" id="PS50931">
    <property type="entry name" value="HTH_LYSR"/>
    <property type="match status" value="1"/>
</dbReference>
<dbReference type="SUPFAM" id="SSF53850">
    <property type="entry name" value="Periplasmic binding protein-like II"/>
    <property type="match status" value="1"/>
</dbReference>
<comment type="caution">
    <text evidence="6">The sequence shown here is derived from an EMBL/GenBank/DDBJ whole genome shotgun (WGS) entry which is preliminary data.</text>
</comment>
<keyword evidence="4" id="KW-0804">Transcription</keyword>
<sequence>MLSNVSLPGLRVFETVARRGSFKAAAAELNLSASAVSHAITNLERAMGVALFEREARPVRLTVSGEVFMRHVAAAFDELRRGLEVVAAQQGRQVLRLHSAPSFASTWLSPRLPRFLAGHPGIEVRLSASTDYCRFDTDDFDADIVYGPVRAAGVEAIPVAEETVTPLCAPALAARIATPADLAAVNLILSDNKQVRWPHWFEANGLRIAAQHSIRFDRSSLALAAAADGLGVALESTLLAERDLAAGRLVAPLAGRSADLTYVGHHLVFPRETRHRRVVRSFIEWLHSEVSGRPGD</sequence>
<dbReference type="Gene3D" id="1.10.10.10">
    <property type="entry name" value="Winged helix-like DNA-binding domain superfamily/Winged helix DNA-binding domain"/>
    <property type="match status" value="1"/>
</dbReference>
<proteinExistence type="inferred from homology"/>
<gene>
    <name evidence="6" type="ORF">ABB55_22740</name>
</gene>
<dbReference type="PANTHER" id="PTHR30537">
    <property type="entry name" value="HTH-TYPE TRANSCRIPTIONAL REGULATOR"/>
    <property type="match status" value="1"/>
</dbReference>
<evidence type="ECO:0000256" key="1">
    <source>
        <dbReference type="ARBA" id="ARBA00009437"/>
    </source>
</evidence>
<dbReference type="InterPro" id="IPR000847">
    <property type="entry name" value="LysR_HTH_N"/>
</dbReference>
<dbReference type="GO" id="GO:0043565">
    <property type="term" value="F:sequence-specific DNA binding"/>
    <property type="evidence" value="ECO:0007669"/>
    <property type="project" value="TreeGrafter"/>
</dbReference>
<dbReference type="PANTHER" id="PTHR30537:SF58">
    <property type="entry name" value="HTH-TYPE TRANSCRIPTIONAL REGULATOR PERR"/>
    <property type="match status" value="1"/>
</dbReference>
<protein>
    <submittedName>
        <fullName evidence="6">LysR family transcriptional regulator</fullName>
    </submittedName>
</protein>
<keyword evidence="3" id="KW-0238">DNA-binding</keyword>
<dbReference type="EMBL" id="LJYW01000001">
    <property type="protein sequence ID" value="KPL54696.1"/>
    <property type="molecule type" value="Genomic_DNA"/>
</dbReference>
<evidence type="ECO:0000313" key="7">
    <source>
        <dbReference type="Proteomes" id="UP000048984"/>
    </source>
</evidence>
<reference evidence="6 7" key="1">
    <citation type="submission" date="2015-09" db="EMBL/GenBank/DDBJ databases">
        <authorList>
            <person name="Jackson K.R."/>
            <person name="Lunt B.L."/>
            <person name="Fisher J.N.B."/>
            <person name="Gardner A.V."/>
            <person name="Bailey M.E."/>
            <person name="Deus L.M."/>
            <person name="Earl A.S."/>
            <person name="Gibby P.D."/>
            <person name="Hartmann K.A."/>
            <person name="Liu J.E."/>
            <person name="Manci A.M."/>
            <person name="Nielsen D.A."/>
            <person name="Solomon M.B."/>
            <person name="Breakwell D.P."/>
            <person name="Burnett S.H."/>
            <person name="Grose J.H."/>
        </authorList>
    </citation>
    <scope>NUCLEOTIDE SEQUENCE [LARGE SCALE GENOMIC DNA]</scope>
    <source>
        <strain evidence="6 7">16</strain>
    </source>
</reference>
<dbReference type="CDD" id="cd08432">
    <property type="entry name" value="PBP2_GcdR_TrpI_HvrB_AmpR_like"/>
    <property type="match status" value="1"/>
</dbReference>
<dbReference type="PRINTS" id="PR00039">
    <property type="entry name" value="HTHLYSR"/>
</dbReference>
<dbReference type="OrthoDB" id="9807765at2"/>
<keyword evidence="7" id="KW-1185">Reference proteome</keyword>
<keyword evidence="2" id="KW-0805">Transcription regulation</keyword>
<dbReference type="AlphaFoldDB" id="A0A0P6W7W6"/>
<dbReference type="Gene3D" id="3.40.190.10">
    <property type="entry name" value="Periplasmic binding protein-like II"/>
    <property type="match status" value="2"/>
</dbReference>
<dbReference type="RefSeq" id="WP_054360862.1">
    <property type="nucleotide sequence ID" value="NZ_JAPCYQ010000001.1"/>
</dbReference>
<dbReference type="FunFam" id="1.10.10.10:FF:000001">
    <property type="entry name" value="LysR family transcriptional regulator"/>
    <property type="match status" value="1"/>
</dbReference>
<comment type="similarity">
    <text evidence="1">Belongs to the LysR transcriptional regulatory family.</text>
</comment>